<gene>
    <name evidence="7" type="ORF">TeGR_g15009</name>
</gene>
<feature type="compositionally biased region" description="Pro residues" evidence="5">
    <location>
        <begin position="203"/>
        <end position="214"/>
    </location>
</feature>
<dbReference type="InterPro" id="IPR008271">
    <property type="entry name" value="Ser/Thr_kinase_AS"/>
</dbReference>
<evidence type="ECO:0000256" key="1">
    <source>
        <dbReference type="ARBA" id="ARBA00022679"/>
    </source>
</evidence>
<evidence type="ECO:0000256" key="5">
    <source>
        <dbReference type="SAM" id="MobiDB-lite"/>
    </source>
</evidence>
<protein>
    <recommendedName>
        <fullName evidence="6">Protein kinase domain-containing protein</fullName>
    </recommendedName>
</protein>
<dbReference type="PANTHER" id="PTHR24348">
    <property type="entry name" value="SERINE/THREONINE-PROTEIN KINASE UNC-51-RELATED"/>
    <property type="match status" value="1"/>
</dbReference>
<evidence type="ECO:0000313" key="8">
    <source>
        <dbReference type="Proteomes" id="UP001165060"/>
    </source>
</evidence>
<name>A0ABQ6MMA1_9STRA</name>
<feature type="domain" description="Protein kinase" evidence="6">
    <location>
        <begin position="1"/>
        <end position="178"/>
    </location>
</feature>
<keyword evidence="2" id="KW-0547">Nucleotide-binding</keyword>
<feature type="compositionally biased region" description="Pro residues" evidence="5">
    <location>
        <begin position="221"/>
        <end position="230"/>
    </location>
</feature>
<dbReference type="PROSITE" id="PS50011">
    <property type="entry name" value="PROTEIN_KINASE_DOM"/>
    <property type="match status" value="1"/>
</dbReference>
<dbReference type="EMBL" id="BRYB01005801">
    <property type="protein sequence ID" value="GMI29157.1"/>
    <property type="molecule type" value="Genomic_DNA"/>
</dbReference>
<dbReference type="SUPFAM" id="SSF56112">
    <property type="entry name" value="Protein kinase-like (PK-like)"/>
    <property type="match status" value="1"/>
</dbReference>
<organism evidence="7 8">
    <name type="scientific">Tetraparma gracilis</name>
    <dbReference type="NCBI Taxonomy" id="2962635"/>
    <lineage>
        <taxon>Eukaryota</taxon>
        <taxon>Sar</taxon>
        <taxon>Stramenopiles</taxon>
        <taxon>Ochrophyta</taxon>
        <taxon>Bolidophyceae</taxon>
        <taxon>Parmales</taxon>
        <taxon>Triparmaceae</taxon>
        <taxon>Tetraparma</taxon>
    </lineage>
</organism>
<reference evidence="7 8" key="1">
    <citation type="journal article" date="2023" name="Commun. Biol.">
        <title>Genome analysis of Parmales, the sister group of diatoms, reveals the evolutionary specialization of diatoms from phago-mixotrophs to photoautotrophs.</title>
        <authorList>
            <person name="Ban H."/>
            <person name="Sato S."/>
            <person name="Yoshikawa S."/>
            <person name="Yamada K."/>
            <person name="Nakamura Y."/>
            <person name="Ichinomiya M."/>
            <person name="Sato N."/>
            <person name="Blanc-Mathieu R."/>
            <person name="Endo H."/>
            <person name="Kuwata A."/>
            <person name="Ogata H."/>
        </authorList>
    </citation>
    <scope>NUCLEOTIDE SEQUENCE [LARGE SCALE GENOMIC DNA]</scope>
</reference>
<keyword evidence="4" id="KW-0067">ATP-binding</keyword>
<dbReference type="Gene3D" id="1.10.510.10">
    <property type="entry name" value="Transferase(Phosphotransferase) domain 1"/>
    <property type="match status" value="1"/>
</dbReference>
<comment type="caution">
    <text evidence="7">The sequence shown here is derived from an EMBL/GenBank/DDBJ whole genome shotgun (WGS) entry which is preliminary data.</text>
</comment>
<evidence type="ECO:0000313" key="7">
    <source>
        <dbReference type="EMBL" id="GMI29157.1"/>
    </source>
</evidence>
<dbReference type="InterPro" id="IPR045269">
    <property type="entry name" value="Atg1-like"/>
</dbReference>
<evidence type="ECO:0000259" key="6">
    <source>
        <dbReference type="PROSITE" id="PS50011"/>
    </source>
</evidence>
<dbReference type="InterPro" id="IPR000719">
    <property type="entry name" value="Prot_kinase_dom"/>
</dbReference>
<accession>A0ABQ6MMA1</accession>
<keyword evidence="1" id="KW-0808">Transferase</keyword>
<dbReference type="Proteomes" id="UP001165060">
    <property type="component" value="Unassembled WGS sequence"/>
</dbReference>
<dbReference type="SMART" id="SM00220">
    <property type="entry name" value="S_TKc"/>
    <property type="match status" value="1"/>
</dbReference>
<dbReference type="PROSITE" id="PS00108">
    <property type="entry name" value="PROTEIN_KINASE_ST"/>
    <property type="match status" value="1"/>
</dbReference>
<keyword evidence="3" id="KW-0418">Kinase</keyword>
<dbReference type="PANTHER" id="PTHR24348:SF22">
    <property type="entry name" value="NON-SPECIFIC SERINE_THREONINE PROTEIN KINASE"/>
    <property type="match status" value="1"/>
</dbReference>
<keyword evidence="8" id="KW-1185">Reference proteome</keyword>
<proteinExistence type="predicted"/>
<evidence type="ECO:0000256" key="2">
    <source>
        <dbReference type="ARBA" id="ARBA00022741"/>
    </source>
</evidence>
<feature type="compositionally biased region" description="Low complexity" evidence="5">
    <location>
        <begin position="36"/>
        <end position="48"/>
    </location>
</feature>
<dbReference type="InterPro" id="IPR011009">
    <property type="entry name" value="Kinase-like_dom_sf"/>
</dbReference>
<feature type="region of interest" description="Disordered" evidence="5">
    <location>
        <begin position="188"/>
        <end position="273"/>
    </location>
</feature>
<evidence type="ECO:0000256" key="3">
    <source>
        <dbReference type="ARBA" id="ARBA00022777"/>
    </source>
</evidence>
<feature type="region of interest" description="Disordered" evidence="5">
    <location>
        <begin position="22"/>
        <end position="48"/>
    </location>
</feature>
<dbReference type="Pfam" id="PF00069">
    <property type="entry name" value="Pkinase"/>
    <property type="match status" value="1"/>
</dbReference>
<sequence>PPPPPSSGLIHRDIKPQNLLLTGPLPLDEINDPPKSSTSTSSSSFHSHSSMVDPSVPFQLKIADFGFARHLETAALAETLCGSPLYMAPEILQHQRYDNKADLWSTGAVLFEMISGKPPFNGINHIDLLRNIQRKAVRLPEGVRVSSECVALLRILLNRNPLNRATFDQFFAAAEKFVALGHGVDSGGPPPAAAAPAPATADPSPPPTEQPPNPTVLATPPLGPQTPPPTDLTSLGLAPPFQLQRLEPSPPGALPFQQQPTELFPRTVSRENL</sequence>
<feature type="non-terminal residue" evidence="7">
    <location>
        <position position="1"/>
    </location>
</feature>
<evidence type="ECO:0000256" key="4">
    <source>
        <dbReference type="ARBA" id="ARBA00022840"/>
    </source>
</evidence>